<dbReference type="GO" id="GO:0016042">
    <property type="term" value="P:lipid catabolic process"/>
    <property type="evidence" value="ECO:0007669"/>
    <property type="project" value="InterPro"/>
</dbReference>
<dbReference type="InterPro" id="IPR000073">
    <property type="entry name" value="AB_hydrolase_1"/>
</dbReference>
<reference evidence="2" key="1">
    <citation type="journal article" date="2021" name="Nat. Commun.">
        <title>Genetic determinants of endophytism in the Arabidopsis root mycobiome.</title>
        <authorList>
            <person name="Mesny F."/>
            <person name="Miyauchi S."/>
            <person name="Thiergart T."/>
            <person name="Pickel B."/>
            <person name="Atanasova L."/>
            <person name="Karlsson M."/>
            <person name="Huettel B."/>
            <person name="Barry K.W."/>
            <person name="Haridas S."/>
            <person name="Chen C."/>
            <person name="Bauer D."/>
            <person name="Andreopoulos W."/>
            <person name="Pangilinan J."/>
            <person name="LaButti K."/>
            <person name="Riley R."/>
            <person name="Lipzen A."/>
            <person name="Clum A."/>
            <person name="Drula E."/>
            <person name="Henrissat B."/>
            <person name="Kohler A."/>
            <person name="Grigoriev I.V."/>
            <person name="Martin F.M."/>
            <person name="Hacquard S."/>
        </authorList>
    </citation>
    <scope>NUCLEOTIDE SEQUENCE</scope>
    <source>
        <strain evidence="2">MPI-SDFR-AT-0073</strain>
    </source>
</reference>
<dbReference type="Proteomes" id="UP000758603">
    <property type="component" value="Unassembled WGS sequence"/>
</dbReference>
<name>A0A9P8UKJ8_9PEZI</name>
<sequence>MICLLASQCLAQQLWPAAEARTNTFNSTYGPLNSTQATSLIRTANISEAQADAVLVAVEFERSNWAGSAVQLDPFYQEIPKNSSTATPGSPLKIEQHTNNSLYTLPAGVSLSRMLFTTKTLNGTTVPASSYVLWPWLPKRFSNVTGLPVVGWGHGTSGWSGECGPSHTRNLWYQYSAPYVLALQGYIVVAPDYAGLGLDHDVEGNFIAHQYTANPAHGNDLIYAVQAAQEAWPILSKEFVLMGHSQGGSAVWGAAEQLAREPIEGYLGGIAGSPLPSLGGLIELVVESPLLWVGAAKVATGLQSIFPTFQLSDWLSDEGIRLTEILQELQGCQSVALELLATPNLQADGWNKTWYLPAFINLTESGGKEFAGPMLILHGSADKVVPEMLAATAVNQTCEALPDSQLHYTVLDGVSHVAVLYAGQQIWLDWIADRFNGVPVAHECVRQTLSPGVGGQTYQAEFDYTLQYPFYPYETA</sequence>
<proteinExistence type="predicted"/>
<dbReference type="InterPro" id="IPR005152">
    <property type="entry name" value="Lipase_secreted"/>
</dbReference>
<feature type="domain" description="AB hydrolase-1" evidence="1">
    <location>
        <begin position="167"/>
        <end position="420"/>
    </location>
</feature>
<dbReference type="OrthoDB" id="5382058at2759"/>
<dbReference type="EMBL" id="JAGPXC010000004">
    <property type="protein sequence ID" value="KAH6654220.1"/>
    <property type="molecule type" value="Genomic_DNA"/>
</dbReference>
<gene>
    <name evidence="2" type="ORF">BKA67DRAFT_518420</name>
</gene>
<dbReference type="PANTHER" id="PTHR34853:SF1">
    <property type="entry name" value="LIPASE 5"/>
    <property type="match status" value="1"/>
</dbReference>
<dbReference type="RefSeq" id="XP_045958490.1">
    <property type="nucleotide sequence ID" value="XM_046098002.1"/>
</dbReference>
<dbReference type="GO" id="GO:0004806">
    <property type="term" value="F:triacylglycerol lipase activity"/>
    <property type="evidence" value="ECO:0007669"/>
    <property type="project" value="InterPro"/>
</dbReference>
<evidence type="ECO:0000313" key="3">
    <source>
        <dbReference type="Proteomes" id="UP000758603"/>
    </source>
</evidence>
<protein>
    <submittedName>
        <fullName evidence="2">Secretory lipase</fullName>
    </submittedName>
</protein>
<dbReference type="AlphaFoldDB" id="A0A9P8UKJ8"/>
<evidence type="ECO:0000313" key="2">
    <source>
        <dbReference type="EMBL" id="KAH6654220.1"/>
    </source>
</evidence>
<evidence type="ECO:0000259" key="1">
    <source>
        <dbReference type="Pfam" id="PF12697"/>
    </source>
</evidence>
<comment type="caution">
    <text evidence="2">The sequence shown here is derived from an EMBL/GenBank/DDBJ whole genome shotgun (WGS) entry which is preliminary data.</text>
</comment>
<dbReference type="Gene3D" id="3.40.50.1820">
    <property type="entry name" value="alpha/beta hydrolase"/>
    <property type="match status" value="2"/>
</dbReference>
<organism evidence="2 3">
    <name type="scientific">Truncatella angustata</name>
    <dbReference type="NCBI Taxonomy" id="152316"/>
    <lineage>
        <taxon>Eukaryota</taxon>
        <taxon>Fungi</taxon>
        <taxon>Dikarya</taxon>
        <taxon>Ascomycota</taxon>
        <taxon>Pezizomycotina</taxon>
        <taxon>Sordariomycetes</taxon>
        <taxon>Xylariomycetidae</taxon>
        <taxon>Amphisphaeriales</taxon>
        <taxon>Sporocadaceae</taxon>
        <taxon>Truncatella</taxon>
    </lineage>
</organism>
<dbReference type="GeneID" id="70126894"/>
<accession>A0A9P8UKJ8</accession>
<dbReference type="InterPro" id="IPR029058">
    <property type="entry name" value="AB_hydrolase_fold"/>
</dbReference>
<dbReference type="SUPFAM" id="SSF53474">
    <property type="entry name" value="alpha/beta-Hydrolases"/>
    <property type="match status" value="1"/>
</dbReference>
<keyword evidence="3" id="KW-1185">Reference proteome</keyword>
<dbReference type="PANTHER" id="PTHR34853">
    <property type="match status" value="1"/>
</dbReference>
<dbReference type="Pfam" id="PF12697">
    <property type="entry name" value="Abhydrolase_6"/>
    <property type="match status" value="1"/>
</dbReference>